<dbReference type="InterPro" id="IPR036640">
    <property type="entry name" value="ABC1_TM_sf"/>
</dbReference>
<feature type="transmembrane region" description="Helical" evidence="8">
    <location>
        <begin position="148"/>
        <end position="171"/>
    </location>
</feature>
<evidence type="ECO:0000259" key="10">
    <source>
        <dbReference type="PROSITE" id="PS50929"/>
    </source>
</evidence>
<dbReference type="RefSeq" id="WP_344382753.1">
    <property type="nucleotide sequence ID" value="NZ_BAAATA010000008.1"/>
</dbReference>
<feature type="domain" description="ABC transmembrane type-1" evidence="10">
    <location>
        <begin position="43"/>
        <end position="284"/>
    </location>
</feature>
<evidence type="ECO:0000256" key="2">
    <source>
        <dbReference type="ARBA" id="ARBA00022692"/>
    </source>
</evidence>
<reference evidence="12" key="1">
    <citation type="journal article" date="2019" name="Int. J. Syst. Evol. Microbiol.">
        <title>The Global Catalogue of Microorganisms (GCM) 10K type strain sequencing project: providing services to taxonomists for standard genome sequencing and annotation.</title>
        <authorList>
            <consortium name="The Broad Institute Genomics Platform"/>
            <consortium name="The Broad Institute Genome Sequencing Center for Infectious Disease"/>
            <person name="Wu L."/>
            <person name="Ma J."/>
        </authorList>
    </citation>
    <scope>NUCLEOTIDE SEQUENCE [LARGE SCALE GENOMIC DNA]</scope>
    <source>
        <strain evidence="12">JCM 6307</strain>
    </source>
</reference>
<dbReference type="InterPro" id="IPR003439">
    <property type="entry name" value="ABC_transporter-like_ATP-bd"/>
</dbReference>
<keyword evidence="12" id="KW-1185">Reference proteome</keyword>
<evidence type="ECO:0000256" key="1">
    <source>
        <dbReference type="ARBA" id="ARBA00004651"/>
    </source>
</evidence>
<dbReference type="InterPro" id="IPR027417">
    <property type="entry name" value="P-loop_NTPase"/>
</dbReference>
<dbReference type="InterPro" id="IPR017871">
    <property type="entry name" value="ABC_transporter-like_CS"/>
</dbReference>
<evidence type="ECO:0000256" key="5">
    <source>
        <dbReference type="ARBA" id="ARBA00022989"/>
    </source>
</evidence>
<dbReference type="EMBL" id="BAAATA010000008">
    <property type="protein sequence ID" value="GAA2483364.1"/>
    <property type="molecule type" value="Genomic_DNA"/>
</dbReference>
<organism evidence="11 12">
    <name type="scientific">Streptomyces thermolineatus</name>
    <dbReference type="NCBI Taxonomy" id="44033"/>
    <lineage>
        <taxon>Bacteria</taxon>
        <taxon>Bacillati</taxon>
        <taxon>Actinomycetota</taxon>
        <taxon>Actinomycetes</taxon>
        <taxon>Kitasatosporales</taxon>
        <taxon>Streptomycetaceae</taxon>
        <taxon>Streptomyces</taxon>
    </lineage>
</organism>
<dbReference type="GO" id="GO:0005524">
    <property type="term" value="F:ATP binding"/>
    <property type="evidence" value="ECO:0007669"/>
    <property type="project" value="UniProtKB-KW"/>
</dbReference>
<protein>
    <submittedName>
        <fullName evidence="11">ABC transporter ATP-binding protein</fullName>
    </submittedName>
</protein>
<dbReference type="PROSITE" id="PS50893">
    <property type="entry name" value="ABC_TRANSPORTER_2"/>
    <property type="match status" value="1"/>
</dbReference>
<dbReference type="SMART" id="SM00382">
    <property type="entry name" value="AAA"/>
    <property type="match status" value="1"/>
</dbReference>
<dbReference type="InterPro" id="IPR039421">
    <property type="entry name" value="Type_1_exporter"/>
</dbReference>
<dbReference type="InterPro" id="IPR011527">
    <property type="entry name" value="ABC1_TM_dom"/>
</dbReference>
<dbReference type="Gene3D" id="1.20.1560.10">
    <property type="entry name" value="ABC transporter type 1, transmembrane domain"/>
    <property type="match status" value="1"/>
</dbReference>
<dbReference type="PROSITE" id="PS00211">
    <property type="entry name" value="ABC_TRANSPORTER_1"/>
    <property type="match status" value="1"/>
</dbReference>
<dbReference type="SUPFAM" id="SSF52540">
    <property type="entry name" value="P-loop containing nucleoside triphosphate hydrolases"/>
    <property type="match status" value="1"/>
</dbReference>
<sequence length="602" mass="61295">MTAEPRAAAPPAAAPPAAGRGRGTLRRLLPAVLPHRRTAAHTAAACLVDQAALVLLVTWLAHTVGRAVTERTAPGAGTLACLAGLVLLRSAATWRQMDLSHDLAYRILAELRVRVYDGTARSAPARIAGRRSGDLAATAMSDIEALEFFYAHAVAQLLASAAVFAAGSAVLAWLEPWLLAAVLPAAGALVLHTLLGTRARTARGDRTRAAAAALSADTVDTVDGIRELLAYGALPGRRARLADRGAALAAAQRDEARHDGVFAAAQDVLVALALVGVVGCAAHLGDGSLGGAWTPAVPALALAVLAPVASCADALRQAGTLRASAARVLAAAGAPCSAPPAADPVPLPAGPLGLRLRDVHFDYGGRPVLRGVDLTVPPGRTLALVGASGAGKTSLAHLVARFWDPSRGTVELLPADGGDAVDVRRVADGELRRAVALVGQDNALLHGTLRDNLLLAAPEADEALLDRVVRRCGVDRTAAALPEGLDSPVGERGATLSGGQRARIALARALLTGPRVLVLDEATAHVDAAGDAELAEALAGTDEGRTTVVVAHRPATIRRAGHIAVLEGGRVVEQGTWDELRGSGGALDRVLGAVVPGARTGG</sequence>
<dbReference type="SUPFAM" id="SSF90123">
    <property type="entry name" value="ABC transporter transmembrane region"/>
    <property type="match status" value="1"/>
</dbReference>
<dbReference type="Gene3D" id="3.40.50.300">
    <property type="entry name" value="P-loop containing nucleotide triphosphate hydrolases"/>
    <property type="match status" value="1"/>
</dbReference>
<evidence type="ECO:0000256" key="3">
    <source>
        <dbReference type="ARBA" id="ARBA00022741"/>
    </source>
</evidence>
<evidence type="ECO:0000259" key="9">
    <source>
        <dbReference type="PROSITE" id="PS50893"/>
    </source>
</evidence>
<feature type="transmembrane region" description="Helical" evidence="8">
    <location>
        <begin position="177"/>
        <end position="196"/>
    </location>
</feature>
<comment type="caution">
    <text evidence="11">The sequence shown here is derived from an EMBL/GenBank/DDBJ whole genome shotgun (WGS) entry which is preliminary data.</text>
</comment>
<evidence type="ECO:0000313" key="11">
    <source>
        <dbReference type="EMBL" id="GAA2483364.1"/>
    </source>
</evidence>
<keyword evidence="3" id="KW-0547">Nucleotide-binding</keyword>
<evidence type="ECO:0000256" key="8">
    <source>
        <dbReference type="SAM" id="Phobius"/>
    </source>
</evidence>
<evidence type="ECO:0000256" key="6">
    <source>
        <dbReference type="ARBA" id="ARBA00023136"/>
    </source>
</evidence>
<gene>
    <name evidence="11" type="ORF">GCM10010406_19620</name>
</gene>
<dbReference type="Pfam" id="PF00005">
    <property type="entry name" value="ABC_tran"/>
    <property type="match status" value="1"/>
</dbReference>
<dbReference type="Pfam" id="PF00664">
    <property type="entry name" value="ABC_membrane"/>
    <property type="match status" value="1"/>
</dbReference>
<feature type="transmembrane region" description="Helical" evidence="8">
    <location>
        <begin position="261"/>
        <end position="284"/>
    </location>
</feature>
<feature type="transmembrane region" description="Helical" evidence="8">
    <location>
        <begin position="296"/>
        <end position="315"/>
    </location>
</feature>
<feature type="domain" description="ABC transporter" evidence="9">
    <location>
        <begin position="354"/>
        <end position="593"/>
    </location>
</feature>
<feature type="compositionally biased region" description="Low complexity" evidence="7">
    <location>
        <begin position="1"/>
        <end position="19"/>
    </location>
</feature>
<keyword evidence="5 8" id="KW-1133">Transmembrane helix</keyword>
<feature type="region of interest" description="Disordered" evidence="7">
    <location>
        <begin position="1"/>
        <end position="22"/>
    </location>
</feature>
<evidence type="ECO:0000313" key="12">
    <source>
        <dbReference type="Proteomes" id="UP001501358"/>
    </source>
</evidence>
<accession>A0ABP5YLH0</accession>
<keyword evidence="4 11" id="KW-0067">ATP-binding</keyword>
<dbReference type="PANTHER" id="PTHR24221:SF654">
    <property type="entry name" value="ATP-BINDING CASSETTE SUB-FAMILY B MEMBER 6"/>
    <property type="match status" value="1"/>
</dbReference>
<dbReference type="Proteomes" id="UP001501358">
    <property type="component" value="Unassembled WGS sequence"/>
</dbReference>
<evidence type="ECO:0000256" key="4">
    <source>
        <dbReference type="ARBA" id="ARBA00022840"/>
    </source>
</evidence>
<keyword evidence="2 8" id="KW-0812">Transmembrane</keyword>
<dbReference type="InterPro" id="IPR003593">
    <property type="entry name" value="AAA+_ATPase"/>
</dbReference>
<comment type="subcellular location">
    <subcellularLocation>
        <location evidence="1">Cell membrane</location>
        <topology evidence="1">Multi-pass membrane protein</topology>
    </subcellularLocation>
</comment>
<dbReference type="PANTHER" id="PTHR24221">
    <property type="entry name" value="ATP-BINDING CASSETTE SUB-FAMILY B"/>
    <property type="match status" value="1"/>
</dbReference>
<keyword evidence="6 8" id="KW-0472">Membrane</keyword>
<evidence type="ECO:0000256" key="7">
    <source>
        <dbReference type="SAM" id="MobiDB-lite"/>
    </source>
</evidence>
<proteinExistence type="predicted"/>
<dbReference type="PROSITE" id="PS50929">
    <property type="entry name" value="ABC_TM1F"/>
    <property type="match status" value="1"/>
</dbReference>
<name>A0ABP5YLH0_9ACTN</name>